<evidence type="ECO:0000256" key="7">
    <source>
        <dbReference type="ARBA" id="ARBA00023002"/>
    </source>
</evidence>
<dbReference type="EC" id="1.1.5.3" evidence="9"/>
<dbReference type="GO" id="GO:0009331">
    <property type="term" value="C:glycerol-3-phosphate dehydrogenase (FAD) complex"/>
    <property type="evidence" value="ECO:0007669"/>
    <property type="project" value="UniProtKB-UniRule"/>
</dbReference>
<evidence type="ECO:0000256" key="5">
    <source>
        <dbReference type="ARBA" id="ARBA00022798"/>
    </source>
</evidence>
<dbReference type="Gene3D" id="3.30.9.10">
    <property type="entry name" value="D-Amino Acid Oxidase, subunit A, domain 2"/>
    <property type="match status" value="1"/>
</dbReference>
<sequence length="573" mass="62768">MTTKVHEFSGLKRTQQLQWMAGQKFDLIIIGGGITGAGIALDAQSRGLRTALVEMQDFAAGTSSRSTKLVHGGLRYLKQLDVKVVAEVGKERAIVYENGPHVTTPEWMLLPFYKGGTFGKLSTSLGLRVYDFLAGVKHSERRRMFDPGETLAHEPLLKKNDLKGGGYYVEYRTDDARLTIEVMKKAVELGAMAVNYAKVEELLVEDGKLVGVRVVDQVGGVGKAGQGDQTVERGKSYTLYASKIVNAAGPWVDTLREMDRSKRGKTLHLTKGVHLVFDQSRFPLRQAIYFDTPDGRMVFAIPRDGKTYVGTTDTNYSGDIVNPRITVADRTYLLRAANEMFPSLGLTEADVESSWTGLRPLIHQEGKDPSEISRRDEIFISESGLISMAGGKLTGYRKMAEAVVDKIAAMLAAEGKAPAALPPSRTRTLPISGGDVGGSAKLAPFLQSKVSQGLRLGLTEAEAALLARRYGSNVDAVYELLEQHRGEAAERGLPAAVLAALVYAIEREMAVKPADFFIRRTSALFFDIAWAKQWKAPAIAFLEERFGWDEAQTSAYTAELEQLLHDAVHPLEA</sequence>
<dbReference type="SUPFAM" id="SSF51905">
    <property type="entry name" value="FAD/NAD(P)-binding domain"/>
    <property type="match status" value="1"/>
</dbReference>
<dbReference type="PRINTS" id="PR01001">
    <property type="entry name" value="FADG3PDH"/>
</dbReference>
<evidence type="ECO:0000256" key="1">
    <source>
        <dbReference type="ARBA" id="ARBA00001974"/>
    </source>
</evidence>
<dbReference type="InterPro" id="IPR038299">
    <property type="entry name" value="DAO_C_sf"/>
</dbReference>
<evidence type="ECO:0000313" key="13">
    <source>
        <dbReference type="Proteomes" id="UP000650466"/>
    </source>
</evidence>
<comment type="catalytic activity">
    <reaction evidence="8 9">
        <text>a quinone + sn-glycerol 3-phosphate = dihydroxyacetone phosphate + a quinol</text>
        <dbReference type="Rhea" id="RHEA:18977"/>
        <dbReference type="ChEBI" id="CHEBI:24646"/>
        <dbReference type="ChEBI" id="CHEBI:57597"/>
        <dbReference type="ChEBI" id="CHEBI:57642"/>
        <dbReference type="ChEBI" id="CHEBI:132124"/>
        <dbReference type="EC" id="1.1.5.3"/>
    </reaction>
</comment>
<dbReference type="Gene3D" id="1.10.8.870">
    <property type="entry name" value="Alpha-glycerophosphate oxidase, cap domain"/>
    <property type="match status" value="1"/>
</dbReference>
<keyword evidence="7 9" id="KW-0560">Oxidoreductase</keyword>
<proteinExistence type="inferred from homology"/>
<evidence type="ECO:0000256" key="9">
    <source>
        <dbReference type="RuleBase" id="RU361217"/>
    </source>
</evidence>
<reference evidence="12" key="1">
    <citation type="submission" date="2020-09" db="EMBL/GenBank/DDBJ databases">
        <title>Draft Genome Sequence of Paenibacillus sp. WST5.</title>
        <authorList>
            <person name="Bao Z."/>
        </authorList>
    </citation>
    <scope>NUCLEOTIDE SEQUENCE</scope>
    <source>
        <strain evidence="12">WST5</strain>
    </source>
</reference>
<evidence type="ECO:0000256" key="4">
    <source>
        <dbReference type="ARBA" id="ARBA00022630"/>
    </source>
</evidence>
<dbReference type="AlphaFoldDB" id="A0A926QL13"/>
<dbReference type="GO" id="GO:0006071">
    <property type="term" value="P:glycerol metabolic process"/>
    <property type="evidence" value="ECO:0007669"/>
    <property type="project" value="UniProtKB-KW"/>
</dbReference>
<comment type="cofactor">
    <cofactor evidence="1 9">
        <name>FAD</name>
        <dbReference type="ChEBI" id="CHEBI:57692"/>
    </cofactor>
</comment>
<dbReference type="InterPro" id="IPR000447">
    <property type="entry name" value="G3P_DH_FAD-dep"/>
</dbReference>
<gene>
    <name evidence="12" type="ORF">ICC18_18400</name>
</gene>
<dbReference type="EMBL" id="JACVVD010000006">
    <property type="protein sequence ID" value="MBD0382092.1"/>
    <property type="molecule type" value="Genomic_DNA"/>
</dbReference>
<dbReference type="PANTHER" id="PTHR11985:SF35">
    <property type="entry name" value="ANAEROBIC GLYCEROL-3-PHOSPHATE DEHYDROGENASE SUBUNIT A"/>
    <property type="match status" value="1"/>
</dbReference>
<dbReference type="Pfam" id="PF01266">
    <property type="entry name" value="DAO"/>
    <property type="match status" value="1"/>
</dbReference>
<evidence type="ECO:0000256" key="2">
    <source>
        <dbReference type="ARBA" id="ARBA00004977"/>
    </source>
</evidence>
<feature type="domain" description="Alpha-glycerophosphate oxidase C-terminal" evidence="11">
    <location>
        <begin position="424"/>
        <end position="552"/>
    </location>
</feature>
<keyword evidence="5" id="KW-0319">Glycerol metabolism</keyword>
<keyword evidence="6" id="KW-0274">FAD</keyword>
<dbReference type="InterPro" id="IPR031656">
    <property type="entry name" value="DAO_C"/>
</dbReference>
<dbReference type="PROSITE" id="PS00978">
    <property type="entry name" value="FAD_G3PDH_2"/>
    <property type="match status" value="1"/>
</dbReference>
<protein>
    <recommendedName>
        <fullName evidence="9">Glycerol-3-phosphate dehydrogenase</fullName>
        <ecNumber evidence="9">1.1.5.3</ecNumber>
    </recommendedName>
</protein>
<accession>A0A926QL13</accession>
<feature type="domain" description="FAD dependent oxidoreductase" evidence="10">
    <location>
        <begin position="26"/>
        <end position="369"/>
    </location>
</feature>
<organism evidence="12 13">
    <name type="scientific">Paenibacillus sedimenti</name>
    <dbReference type="NCBI Taxonomy" id="2770274"/>
    <lineage>
        <taxon>Bacteria</taxon>
        <taxon>Bacillati</taxon>
        <taxon>Bacillota</taxon>
        <taxon>Bacilli</taxon>
        <taxon>Bacillales</taxon>
        <taxon>Paenibacillaceae</taxon>
        <taxon>Paenibacillus</taxon>
    </lineage>
</organism>
<evidence type="ECO:0000259" key="10">
    <source>
        <dbReference type="Pfam" id="PF01266"/>
    </source>
</evidence>
<keyword evidence="4 9" id="KW-0285">Flavoprotein</keyword>
<keyword evidence="13" id="KW-1185">Reference proteome</keyword>
<dbReference type="PROSITE" id="PS00977">
    <property type="entry name" value="FAD_G3PDH_1"/>
    <property type="match status" value="1"/>
</dbReference>
<evidence type="ECO:0000259" key="11">
    <source>
        <dbReference type="Pfam" id="PF16901"/>
    </source>
</evidence>
<dbReference type="GO" id="GO:0046168">
    <property type="term" value="P:glycerol-3-phosphate catabolic process"/>
    <property type="evidence" value="ECO:0007669"/>
    <property type="project" value="TreeGrafter"/>
</dbReference>
<dbReference type="Proteomes" id="UP000650466">
    <property type="component" value="Unassembled WGS sequence"/>
</dbReference>
<comment type="pathway">
    <text evidence="2">Polyol metabolism; glycerol degradation via glycerol kinase pathway; glycerone phosphate from sn-glycerol 3-phosphate (aerobic route): step 1/1.</text>
</comment>
<comment type="caution">
    <text evidence="12">The sequence shown here is derived from an EMBL/GenBank/DDBJ whole genome shotgun (WGS) entry which is preliminary data.</text>
</comment>
<dbReference type="InterPro" id="IPR006076">
    <property type="entry name" value="FAD-dep_OxRdtase"/>
</dbReference>
<dbReference type="RefSeq" id="WP_188175880.1">
    <property type="nucleotide sequence ID" value="NZ_JACVVD010000006.1"/>
</dbReference>
<comment type="similarity">
    <text evidence="3 9">Belongs to the FAD-dependent glycerol-3-phosphate dehydrogenase family.</text>
</comment>
<name>A0A926QL13_9BACL</name>
<dbReference type="PANTHER" id="PTHR11985">
    <property type="entry name" value="GLYCEROL-3-PHOSPHATE DEHYDROGENASE"/>
    <property type="match status" value="1"/>
</dbReference>
<evidence type="ECO:0000256" key="8">
    <source>
        <dbReference type="ARBA" id="ARBA00049055"/>
    </source>
</evidence>
<dbReference type="Gene3D" id="3.50.50.60">
    <property type="entry name" value="FAD/NAD(P)-binding domain"/>
    <property type="match status" value="1"/>
</dbReference>
<evidence type="ECO:0000256" key="3">
    <source>
        <dbReference type="ARBA" id="ARBA00007330"/>
    </source>
</evidence>
<dbReference type="Pfam" id="PF16901">
    <property type="entry name" value="DAO_C"/>
    <property type="match status" value="1"/>
</dbReference>
<dbReference type="GO" id="GO:0004368">
    <property type="term" value="F:glycerol-3-phosphate dehydrogenase (quinone) activity"/>
    <property type="evidence" value="ECO:0007669"/>
    <property type="project" value="UniProtKB-EC"/>
</dbReference>
<evidence type="ECO:0000313" key="12">
    <source>
        <dbReference type="EMBL" id="MBD0382092.1"/>
    </source>
</evidence>
<evidence type="ECO:0000256" key="6">
    <source>
        <dbReference type="ARBA" id="ARBA00022827"/>
    </source>
</evidence>
<dbReference type="InterPro" id="IPR036188">
    <property type="entry name" value="FAD/NAD-bd_sf"/>
</dbReference>